<protein>
    <submittedName>
        <fullName evidence="1">Uncharacterized protein</fullName>
    </submittedName>
</protein>
<evidence type="ECO:0000313" key="1">
    <source>
        <dbReference type="EMBL" id="KAJ8725876.1"/>
    </source>
</evidence>
<sequence>MNLIIWVYLGLATWPEVFAIYYLKKEIFQPPKDRVLRNNSYFGYSITYEEFNKILIISSPRENDIGEVYTCSIEKQSCTPIDKKNILKRVSPKYTHDYWFGATVKAGPNFVTMCAPRYTVFDHDRNGYATNGKCYSYNAPDHLEERTQISKKDRIRDLGENLAYISIEKTMDSFGWSIDIAHNDTVIIGSPGMFHGRAMIYDETISYKDPILFDIFNKQITNPPEFNFGYAVASGKFINNDLSYAISSPYGFRGHGQVLFYKERNLPYVGYIENSSPIGSMFGGVLCAAKFSVDGTDLLVGAPTYATKDTYNLGAVYVYLAANKTLVFHKIIIGKVSGSMFGSAIVSVGDLNGDEKDEIAIGAPFENDGVVYLYSGADLCTKKSEKDLKYLQRIEAEKSYGESFGMSLTPLLDYDNNGCKELAIGSPYKNTVVLLRCMAAITVETLKPKFPNLQIRNSTQTDFEFEVCLTVKYPTLPQKINEVLSTTVDIEHESAKLLHPNDRGLFTYQTSLIEKQPKYCKNISLFLPKDSQYETKIRYTISSKLLNEPGTLTDFNSSRVILSDLSVLSQHDSVWASECAGHEICLPSLTLTPYISFHHDDDLYIIGTSNKGTEFVTLTVHNDGEVAYEPCVRVHIIGVNVLRTPIGCKHKSLTEQNKLICEPPKPIRTNKTWIIDQIVLEMTHLTNLDKNVTINMFLFNHCKNGLTNSTSITIPVKADPRGISAKGETDVGSIVKMANQDIEENGKHIQHIYTITNKGPTNWKNLEAHVTLQTKPYIQYGDISVTVYYPTSNVYSACRLAKEESVSYVCLIESLAKDIEYAKIHIPMYILPGTLGGIFDKDKNCTINSSVNLTLTDDNSKVESIITTITFQEIMPVSIETIIIAVVVGICIIVIIVLILYWGGFLRRKKREELNELKKQVKRQTILRRSTMQTQPPQENETELRISTIEENQNDDTEDSKQA</sequence>
<accession>A0ACC2QUX1</accession>
<reference evidence="1" key="1">
    <citation type="submission" date="2023-03" db="EMBL/GenBank/DDBJ databases">
        <title>Chromosome-level genomes of two armyworms, Mythimna separata and Mythimna loreyi, provide insights into the biosynthesis and reception of sex pheromones.</title>
        <authorList>
            <person name="Zhao H."/>
        </authorList>
    </citation>
    <scope>NUCLEOTIDE SEQUENCE</scope>
    <source>
        <strain evidence="1">BeijingLab</strain>
    </source>
</reference>
<dbReference type="Proteomes" id="UP001231649">
    <property type="component" value="Chromosome 15"/>
</dbReference>
<keyword evidence="2" id="KW-1185">Reference proteome</keyword>
<comment type="caution">
    <text evidence="1">The sequence shown here is derived from an EMBL/GenBank/DDBJ whole genome shotgun (WGS) entry which is preliminary data.</text>
</comment>
<gene>
    <name evidence="1" type="ORF">PYW08_004059</name>
</gene>
<evidence type="ECO:0000313" key="2">
    <source>
        <dbReference type="Proteomes" id="UP001231649"/>
    </source>
</evidence>
<dbReference type="EMBL" id="CM056791">
    <property type="protein sequence ID" value="KAJ8725876.1"/>
    <property type="molecule type" value="Genomic_DNA"/>
</dbReference>
<name>A0ACC2QUX1_9NEOP</name>
<organism evidence="1 2">
    <name type="scientific">Mythimna loreyi</name>
    <dbReference type="NCBI Taxonomy" id="667449"/>
    <lineage>
        <taxon>Eukaryota</taxon>
        <taxon>Metazoa</taxon>
        <taxon>Ecdysozoa</taxon>
        <taxon>Arthropoda</taxon>
        <taxon>Hexapoda</taxon>
        <taxon>Insecta</taxon>
        <taxon>Pterygota</taxon>
        <taxon>Neoptera</taxon>
        <taxon>Endopterygota</taxon>
        <taxon>Lepidoptera</taxon>
        <taxon>Glossata</taxon>
        <taxon>Ditrysia</taxon>
        <taxon>Noctuoidea</taxon>
        <taxon>Noctuidae</taxon>
        <taxon>Noctuinae</taxon>
        <taxon>Hadenini</taxon>
        <taxon>Mythimna</taxon>
    </lineage>
</organism>
<proteinExistence type="predicted"/>